<dbReference type="GO" id="GO:0009403">
    <property type="term" value="P:toxin biosynthetic process"/>
    <property type="evidence" value="ECO:0007669"/>
    <property type="project" value="InterPro"/>
</dbReference>
<keyword evidence="7" id="KW-1185">Reference proteome</keyword>
<feature type="transmembrane region" description="Helical" evidence="5">
    <location>
        <begin position="7"/>
        <end position="25"/>
    </location>
</feature>
<gene>
    <name evidence="6" type="ORF">Ga0061068_101298</name>
</gene>
<evidence type="ECO:0000256" key="3">
    <source>
        <dbReference type="ARBA" id="ARBA00022989"/>
    </source>
</evidence>
<dbReference type="InterPro" id="IPR052719">
    <property type="entry name" value="CvpA-like"/>
</dbReference>
<sequence length="168" mass="18435">MNEFDYAVFTVIGISLLVGAWRGIVAELLSLAAWVLAIGLGWAFGWPIGRAFYAGWFADPLLQRIFGFATIFLAVFMLAALVRYALREVLHAIGLGGVDRLLGAIFGVLRGAAVVLLCAAVLLAVGAQESPWWRQARTVPWIVVALQRLEPWLPRGLIEKLPLPREIV</sequence>
<keyword evidence="2 5" id="KW-0812">Transmembrane</keyword>
<evidence type="ECO:0000256" key="4">
    <source>
        <dbReference type="ARBA" id="ARBA00023136"/>
    </source>
</evidence>
<comment type="subcellular location">
    <subcellularLocation>
        <location evidence="1">Membrane</location>
        <topology evidence="1">Multi-pass membrane protein</topology>
    </subcellularLocation>
</comment>
<evidence type="ECO:0000313" key="7">
    <source>
        <dbReference type="Proteomes" id="UP000182108"/>
    </source>
</evidence>
<name>A0A0K6IPP3_9PROT</name>
<dbReference type="PANTHER" id="PTHR36926">
    <property type="entry name" value="COLICIN V PRODUCTION PROTEIN"/>
    <property type="match status" value="1"/>
</dbReference>
<protein>
    <submittedName>
        <fullName evidence="6">Uncharacterized membrane protein, required for colicin V production</fullName>
    </submittedName>
</protein>
<accession>A0A0K6IPP3</accession>
<feature type="transmembrane region" description="Helical" evidence="5">
    <location>
        <begin position="31"/>
        <end position="53"/>
    </location>
</feature>
<dbReference type="Proteomes" id="UP000182108">
    <property type="component" value="Unassembled WGS sequence"/>
</dbReference>
<dbReference type="OrthoDB" id="9810601at2"/>
<dbReference type="InterPro" id="IPR003825">
    <property type="entry name" value="Colicin-V_CvpA"/>
</dbReference>
<feature type="transmembrane region" description="Helical" evidence="5">
    <location>
        <begin position="65"/>
        <end position="86"/>
    </location>
</feature>
<keyword evidence="3 5" id="KW-1133">Transmembrane helix</keyword>
<dbReference type="GO" id="GO:0016020">
    <property type="term" value="C:membrane"/>
    <property type="evidence" value="ECO:0007669"/>
    <property type="project" value="UniProtKB-SubCell"/>
</dbReference>
<dbReference type="AlphaFoldDB" id="A0A0K6IPP3"/>
<evidence type="ECO:0000256" key="1">
    <source>
        <dbReference type="ARBA" id="ARBA00004141"/>
    </source>
</evidence>
<evidence type="ECO:0000313" key="6">
    <source>
        <dbReference type="EMBL" id="CUB05282.1"/>
    </source>
</evidence>
<keyword evidence="4 5" id="KW-0472">Membrane</keyword>
<organism evidence="6 7">
    <name type="scientific">Tepidiphilus thermophilus</name>
    <dbReference type="NCBI Taxonomy" id="876478"/>
    <lineage>
        <taxon>Bacteria</taxon>
        <taxon>Pseudomonadati</taxon>
        <taxon>Pseudomonadota</taxon>
        <taxon>Hydrogenophilia</taxon>
        <taxon>Hydrogenophilales</taxon>
        <taxon>Hydrogenophilaceae</taxon>
        <taxon>Tepidiphilus</taxon>
    </lineage>
</organism>
<proteinExistence type="predicted"/>
<reference evidence="7" key="1">
    <citation type="submission" date="2015-08" db="EMBL/GenBank/DDBJ databases">
        <authorList>
            <person name="Babu N.S."/>
            <person name="Beckwith C.J."/>
            <person name="Beseler K.G."/>
            <person name="Brison A."/>
            <person name="Carone J.V."/>
            <person name="Caskin T.P."/>
            <person name="Diamond M."/>
            <person name="Durham M.E."/>
            <person name="Foxe J.M."/>
            <person name="Go M."/>
            <person name="Henderson B.A."/>
            <person name="Jones I.B."/>
            <person name="McGettigan J.A."/>
            <person name="Micheletti S.J."/>
            <person name="Nasrallah M.E."/>
            <person name="Ortiz D."/>
            <person name="Piller C.R."/>
            <person name="Privatt S.R."/>
            <person name="Schneider S.L."/>
            <person name="Sharp S."/>
            <person name="Smith T.C."/>
            <person name="Stanton J.D."/>
            <person name="Ullery H.E."/>
            <person name="Wilson R.J."/>
            <person name="Serrano M.G."/>
            <person name="Buck G."/>
            <person name="Lee V."/>
            <person name="Wang Y."/>
            <person name="Carvalho R."/>
            <person name="Voegtly L."/>
            <person name="Shi R."/>
            <person name="Duckworth R."/>
            <person name="Johnson A."/>
            <person name="Loviza R."/>
            <person name="Walstead R."/>
            <person name="Shah Z."/>
            <person name="Kiflezghi M."/>
            <person name="Wade K."/>
            <person name="Ball S.L."/>
            <person name="Bradley K.W."/>
            <person name="Asai D.J."/>
            <person name="Bowman C.A."/>
            <person name="Russell D.A."/>
            <person name="Pope W.H."/>
            <person name="Jacobs-Sera D."/>
            <person name="Hendrix R.W."/>
            <person name="Hatfull G.F."/>
        </authorList>
    </citation>
    <scope>NUCLEOTIDE SEQUENCE [LARGE SCALE GENOMIC DNA]</scope>
    <source>
        <strain evidence="7">JCM 19170</strain>
    </source>
</reference>
<dbReference type="PANTHER" id="PTHR36926:SF1">
    <property type="entry name" value="COLICIN V PRODUCTION PROTEIN"/>
    <property type="match status" value="1"/>
</dbReference>
<feature type="transmembrane region" description="Helical" evidence="5">
    <location>
        <begin position="101"/>
        <end position="127"/>
    </location>
</feature>
<dbReference type="Pfam" id="PF02674">
    <property type="entry name" value="Colicin_V"/>
    <property type="match status" value="1"/>
</dbReference>
<dbReference type="RefSeq" id="WP_055422664.1">
    <property type="nucleotide sequence ID" value="NZ_CYHH01000001.1"/>
</dbReference>
<evidence type="ECO:0000256" key="5">
    <source>
        <dbReference type="SAM" id="Phobius"/>
    </source>
</evidence>
<evidence type="ECO:0000256" key="2">
    <source>
        <dbReference type="ARBA" id="ARBA00022692"/>
    </source>
</evidence>
<dbReference type="EMBL" id="CYHH01000001">
    <property type="protein sequence ID" value="CUB05282.1"/>
    <property type="molecule type" value="Genomic_DNA"/>
</dbReference>